<evidence type="ECO:0000313" key="6">
    <source>
        <dbReference type="RefSeq" id="XP_040970571.1"/>
    </source>
</evidence>
<dbReference type="Pfam" id="PF00481">
    <property type="entry name" value="PP2C"/>
    <property type="match status" value="1"/>
</dbReference>
<dbReference type="RefSeq" id="XP_040970572.1">
    <property type="nucleotide sequence ID" value="XM_041114638.1"/>
</dbReference>
<evidence type="ECO:0000313" key="2">
    <source>
        <dbReference type="Proteomes" id="UP000818029"/>
    </source>
</evidence>
<dbReference type="InterPro" id="IPR001932">
    <property type="entry name" value="PPM-type_phosphatase-like_dom"/>
</dbReference>
<dbReference type="RefSeq" id="XP_040970573.1">
    <property type="nucleotide sequence ID" value="XM_041114639.1"/>
</dbReference>
<dbReference type="SUPFAM" id="SSF81606">
    <property type="entry name" value="PP2C-like"/>
    <property type="match status" value="1"/>
</dbReference>
<protein>
    <submittedName>
        <fullName evidence="3 4">Probable protein phosphatase 2C 76</fullName>
    </submittedName>
</protein>
<accession>A0ABM3BU41</accession>
<sequence length="102" mass="10973">MVPTILRFPPLMGSVCMFGIFDGHFGARAAKYLKPHLFDILMKHPQLMTNTKLAMKRLTYRDDGSAAITAVVVGNRLYVVHVGDSRGIASKAGNGGSCSCSS</sequence>
<reference evidence="2" key="1">
    <citation type="journal article" date="2020" name="Nat. Genet.">
        <title>Genomic diversifications of five Gossypium allopolyploid species and their impact on cotton improvement.</title>
        <authorList>
            <person name="Chen Z.J."/>
            <person name="Sreedasyam A."/>
            <person name="Ando A."/>
            <person name="Song Q."/>
            <person name="De Santiago L.M."/>
            <person name="Hulse-Kemp A.M."/>
            <person name="Ding M."/>
            <person name="Ye W."/>
            <person name="Kirkbride R.C."/>
            <person name="Jenkins J."/>
            <person name="Plott C."/>
            <person name="Lovell J."/>
            <person name="Lin Y.M."/>
            <person name="Vaughn R."/>
            <person name="Liu B."/>
            <person name="Simpson S."/>
            <person name="Scheffler B.E."/>
            <person name="Wen L."/>
            <person name="Saski C.A."/>
            <person name="Grover C.E."/>
            <person name="Hu G."/>
            <person name="Conover J.L."/>
            <person name="Carlson J.W."/>
            <person name="Shu S."/>
            <person name="Boston L.B."/>
            <person name="Williams M."/>
            <person name="Peterson D.G."/>
            <person name="McGee K."/>
            <person name="Jones D.C."/>
            <person name="Wendel J.F."/>
            <person name="Stelly D.M."/>
            <person name="Grimwood J."/>
            <person name="Schmutz J."/>
        </authorList>
    </citation>
    <scope>NUCLEOTIDE SEQUENCE [LARGE SCALE GENOMIC DNA]</scope>
    <source>
        <strain evidence="2">cv. TM-1</strain>
    </source>
</reference>
<evidence type="ECO:0000313" key="5">
    <source>
        <dbReference type="RefSeq" id="XP_040970570.1"/>
    </source>
</evidence>
<keyword evidence="2" id="KW-1185">Reference proteome</keyword>
<dbReference type="RefSeq" id="XP_040970569.1">
    <property type="nucleotide sequence ID" value="XM_041114635.1"/>
</dbReference>
<organism evidence="2 6">
    <name type="scientific">Gossypium hirsutum</name>
    <name type="common">Upland cotton</name>
    <name type="synonym">Gossypium mexicanum</name>
    <dbReference type="NCBI Taxonomy" id="3635"/>
    <lineage>
        <taxon>Eukaryota</taxon>
        <taxon>Viridiplantae</taxon>
        <taxon>Streptophyta</taxon>
        <taxon>Embryophyta</taxon>
        <taxon>Tracheophyta</taxon>
        <taxon>Spermatophyta</taxon>
        <taxon>Magnoliopsida</taxon>
        <taxon>eudicotyledons</taxon>
        <taxon>Gunneridae</taxon>
        <taxon>Pentapetalae</taxon>
        <taxon>rosids</taxon>
        <taxon>malvids</taxon>
        <taxon>Malvales</taxon>
        <taxon>Malvaceae</taxon>
        <taxon>Malvoideae</taxon>
        <taxon>Gossypium</taxon>
    </lineage>
</organism>
<dbReference type="InterPro" id="IPR036457">
    <property type="entry name" value="PPM-type-like_dom_sf"/>
</dbReference>
<dbReference type="RefSeq" id="XP_040970570.1">
    <property type="nucleotide sequence ID" value="XM_041114636.1"/>
</dbReference>
<dbReference type="Proteomes" id="UP000818029">
    <property type="component" value="Chromosome A05"/>
</dbReference>
<dbReference type="GeneID" id="107904254"/>
<dbReference type="Gene3D" id="3.60.40.10">
    <property type="entry name" value="PPM-type phosphatase domain"/>
    <property type="match status" value="1"/>
</dbReference>
<name>A0ABM3BU41_GOSHI</name>
<reference evidence="3 4" key="2">
    <citation type="submission" date="2025-05" db="UniProtKB">
        <authorList>
            <consortium name="RefSeq"/>
        </authorList>
    </citation>
    <scope>IDENTIFICATION</scope>
</reference>
<evidence type="ECO:0000313" key="4">
    <source>
        <dbReference type="RefSeq" id="XP_040970569.1"/>
    </source>
</evidence>
<dbReference type="PANTHER" id="PTHR47992">
    <property type="entry name" value="PROTEIN PHOSPHATASE"/>
    <property type="match status" value="1"/>
</dbReference>
<evidence type="ECO:0000313" key="3">
    <source>
        <dbReference type="RefSeq" id="XP_040970568.1"/>
    </source>
</evidence>
<evidence type="ECO:0000259" key="1">
    <source>
        <dbReference type="PROSITE" id="PS51746"/>
    </source>
</evidence>
<evidence type="ECO:0000313" key="8">
    <source>
        <dbReference type="RefSeq" id="XP_040970573.1"/>
    </source>
</evidence>
<dbReference type="InterPro" id="IPR015655">
    <property type="entry name" value="PP2C"/>
</dbReference>
<evidence type="ECO:0000313" key="7">
    <source>
        <dbReference type="RefSeq" id="XP_040970572.1"/>
    </source>
</evidence>
<feature type="domain" description="PPM-type phosphatase" evidence="1">
    <location>
        <begin position="1"/>
        <end position="102"/>
    </location>
</feature>
<dbReference type="PROSITE" id="PS51746">
    <property type="entry name" value="PPM_2"/>
    <property type="match status" value="1"/>
</dbReference>
<proteinExistence type="predicted"/>
<dbReference type="RefSeq" id="XP_040970568.1">
    <property type="nucleotide sequence ID" value="XM_041114634.1"/>
</dbReference>
<gene>
    <name evidence="3 4 5 6 7 8" type="primary">LOC107904254</name>
</gene>
<dbReference type="RefSeq" id="XP_040970571.1">
    <property type="nucleotide sequence ID" value="XM_041114637.1"/>
</dbReference>